<feature type="chain" id="PRO_5042232607" description="Apple domain-containing protein" evidence="2">
    <location>
        <begin position="24"/>
        <end position="231"/>
    </location>
</feature>
<evidence type="ECO:0000313" key="3">
    <source>
        <dbReference type="EMBL" id="KAK1924655.1"/>
    </source>
</evidence>
<evidence type="ECO:0000256" key="1">
    <source>
        <dbReference type="SAM" id="MobiDB-lite"/>
    </source>
</evidence>
<comment type="caution">
    <text evidence="3">The sequence shown here is derived from an EMBL/GenBank/DDBJ whole genome shotgun (WGS) entry which is preliminary data.</text>
</comment>
<sequence>MRQSLPNLLVLLLTLVLAPAILARPRDYFGLGQRGEAADSKAGPTGGPIAGASDPRQATRTSILTRTRMKETRRQVKDAHNRWLGPGMGVRPGALGRVRRNEGRALQAGASVVPRAAREACDDGWGREGWARYRGWELEFDDIPGGSLWVSEESYCVSACLSYGTGCAGAQYIPNREGPACFLKAPYYHTGTFTNQTDEAQVSGTVLNLVGGCEAWAGIVPDDMDAVCCGA</sequence>
<feature type="region of interest" description="Disordered" evidence="1">
    <location>
        <begin position="35"/>
        <end position="61"/>
    </location>
</feature>
<accession>A0AAD9FR65</accession>
<proteinExistence type="predicted"/>
<reference evidence="3" key="1">
    <citation type="submission" date="2023-02" db="EMBL/GenBank/DDBJ databases">
        <title>Identification and recombinant expression of a fungal hydrolase from Papiliotrema laurentii that hydrolyzes apple cutin and clears colloidal polyester polyurethane.</title>
        <authorList>
            <consortium name="DOE Joint Genome Institute"/>
            <person name="Roman V.A."/>
            <person name="Bojanowski C."/>
            <person name="Crable B.R."/>
            <person name="Wagner D.N."/>
            <person name="Hung C.S."/>
            <person name="Nadeau L.J."/>
            <person name="Schratz L."/>
            <person name="Haridas S."/>
            <person name="Pangilinan J."/>
            <person name="Lipzen A."/>
            <person name="Na H."/>
            <person name="Yan M."/>
            <person name="Ng V."/>
            <person name="Grigoriev I.V."/>
            <person name="Spatafora J.W."/>
            <person name="Barlow D."/>
            <person name="Biffinger J."/>
            <person name="Kelley-Loughnane N."/>
            <person name="Varaljay V.A."/>
            <person name="Crookes-Goodson W.J."/>
        </authorList>
    </citation>
    <scope>NUCLEOTIDE SEQUENCE</scope>
    <source>
        <strain evidence="3">5307AH</strain>
    </source>
</reference>
<dbReference type="Proteomes" id="UP001182556">
    <property type="component" value="Unassembled WGS sequence"/>
</dbReference>
<gene>
    <name evidence="3" type="ORF">DB88DRAFT_524817</name>
</gene>
<dbReference type="AlphaFoldDB" id="A0AAD9FR65"/>
<keyword evidence="2" id="KW-0732">Signal</keyword>
<dbReference type="EMBL" id="JAODAN010000004">
    <property type="protein sequence ID" value="KAK1924655.1"/>
    <property type="molecule type" value="Genomic_DNA"/>
</dbReference>
<protein>
    <recommendedName>
        <fullName evidence="5">Apple domain-containing protein</fullName>
    </recommendedName>
</protein>
<name>A0AAD9FR65_PAPLA</name>
<organism evidence="3 4">
    <name type="scientific">Papiliotrema laurentii</name>
    <name type="common">Cryptococcus laurentii</name>
    <dbReference type="NCBI Taxonomy" id="5418"/>
    <lineage>
        <taxon>Eukaryota</taxon>
        <taxon>Fungi</taxon>
        <taxon>Dikarya</taxon>
        <taxon>Basidiomycota</taxon>
        <taxon>Agaricomycotina</taxon>
        <taxon>Tremellomycetes</taxon>
        <taxon>Tremellales</taxon>
        <taxon>Rhynchogastremaceae</taxon>
        <taxon>Papiliotrema</taxon>
    </lineage>
</organism>
<evidence type="ECO:0000256" key="2">
    <source>
        <dbReference type="SAM" id="SignalP"/>
    </source>
</evidence>
<evidence type="ECO:0000313" key="4">
    <source>
        <dbReference type="Proteomes" id="UP001182556"/>
    </source>
</evidence>
<evidence type="ECO:0008006" key="5">
    <source>
        <dbReference type="Google" id="ProtNLM"/>
    </source>
</evidence>
<keyword evidence="4" id="KW-1185">Reference proteome</keyword>
<feature type="signal peptide" evidence="2">
    <location>
        <begin position="1"/>
        <end position="23"/>
    </location>
</feature>